<organism evidence="2 3">
    <name type="scientific">Pantoea latae</name>
    <dbReference type="NCBI Taxonomy" id="1964541"/>
    <lineage>
        <taxon>Bacteria</taxon>
        <taxon>Pseudomonadati</taxon>
        <taxon>Pseudomonadota</taxon>
        <taxon>Gammaproteobacteria</taxon>
        <taxon>Enterobacterales</taxon>
        <taxon>Erwiniaceae</taxon>
        <taxon>Pantoea</taxon>
    </lineage>
</organism>
<dbReference type="InterPro" id="IPR051934">
    <property type="entry name" value="Phage_Tail_Fiber_Structural"/>
</dbReference>
<keyword evidence="3" id="KW-1185">Reference proteome</keyword>
<proteinExistence type="predicted"/>
<name>A0A1V9DAY2_9GAMM</name>
<dbReference type="EMBL" id="MWUE01000030">
    <property type="protein sequence ID" value="OQP31003.1"/>
    <property type="molecule type" value="Genomic_DNA"/>
</dbReference>
<dbReference type="InterPro" id="IPR011083">
    <property type="entry name" value="Phage_tail_collar_dom"/>
</dbReference>
<gene>
    <name evidence="2" type="ORF">B2J69_19510</name>
</gene>
<protein>
    <submittedName>
        <fullName evidence="2">Phage tail protein</fullName>
    </submittedName>
</protein>
<reference evidence="2 3" key="1">
    <citation type="submission" date="2017-02" db="EMBL/GenBank/DDBJ databases">
        <title>Whole genome shotgun sequence of Pantoea agglomerans strain AS1 isolated from a cycad, Zamia floridana in Central Florida, USA.</title>
        <authorList>
            <person name="Lata P."/>
            <person name="Govindarajan S."/>
            <person name="Qi F."/>
            <person name="Li J.-L."/>
            <person name="Maurya S.K."/>
            <person name="Sahoo M.K."/>
        </authorList>
    </citation>
    <scope>NUCLEOTIDE SEQUENCE [LARGE SCALE GENOMIC DNA]</scope>
    <source>
        <strain evidence="2 3">AS1</strain>
    </source>
</reference>
<dbReference type="Gene3D" id="3.90.1340.10">
    <property type="entry name" value="Phage tail collar domain"/>
    <property type="match status" value="1"/>
</dbReference>
<dbReference type="PANTHER" id="PTHR35191:SF1">
    <property type="entry name" value="PROPHAGE SIDE TAIL FIBER PROTEIN HOMOLOG STFQ-RELATED"/>
    <property type="match status" value="1"/>
</dbReference>
<dbReference type="PANTHER" id="PTHR35191">
    <property type="entry name" value="PROPHAGE SIDE TAIL FIBER PROTEIN HOMOLOG STFQ-RELATED"/>
    <property type="match status" value="1"/>
</dbReference>
<dbReference type="SUPFAM" id="SSF88874">
    <property type="entry name" value="Receptor-binding domain of short tail fibre protein gp12"/>
    <property type="match status" value="1"/>
</dbReference>
<dbReference type="InterPro" id="IPR037053">
    <property type="entry name" value="Phage_tail_collar_dom_sf"/>
</dbReference>
<dbReference type="AlphaFoldDB" id="A0A1V9DAY2"/>
<evidence type="ECO:0000259" key="1">
    <source>
        <dbReference type="Pfam" id="PF07484"/>
    </source>
</evidence>
<feature type="domain" description="Phage tail collar" evidence="1">
    <location>
        <begin position="9"/>
        <end position="56"/>
    </location>
</feature>
<dbReference type="RefSeq" id="WP_143806318.1">
    <property type="nucleotide sequence ID" value="NZ_MWUE01000030.1"/>
</dbReference>
<evidence type="ECO:0000313" key="2">
    <source>
        <dbReference type="EMBL" id="OQP31003.1"/>
    </source>
</evidence>
<dbReference type="Pfam" id="PF07484">
    <property type="entry name" value="Collar"/>
    <property type="match status" value="1"/>
</dbReference>
<feature type="non-terminal residue" evidence="2">
    <location>
        <position position="1"/>
    </location>
</feature>
<sequence length="166" mass="17394">GEGSALPVGVPVPWPSATPPAGWLKCNGAAFSAATYPLLAKAYPTLKLPDLRGEFIRGWDDGRGVDSERLLLSAQGDAIRNIIGEQSLVVAYNGSSTGVFYNNGKNSNEGVYADGTEINDGPPVGNVSEGGASHGEKIYFDASRTVPTASENRPRNVAFNMIVRAA</sequence>
<comment type="caution">
    <text evidence="2">The sequence shown here is derived from an EMBL/GenBank/DDBJ whole genome shotgun (WGS) entry which is preliminary data.</text>
</comment>
<dbReference type="Proteomes" id="UP000192769">
    <property type="component" value="Unassembled WGS sequence"/>
</dbReference>
<accession>A0A1V9DAY2</accession>
<evidence type="ECO:0000313" key="3">
    <source>
        <dbReference type="Proteomes" id="UP000192769"/>
    </source>
</evidence>